<keyword evidence="2" id="KW-1185">Reference proteome</keyword>
<evidence type="ECO:0000313" key="1">
    <source>
        <dbReference type="EMBL" id="KAL0957373.1"/>
    </source>
</evidence>
<accession>A0ABR3JPS1</accession>
<proteinExistence type="predicted"/>
<name>A0ABR3JPS1_9AGAR</name>
<dbReference type="EMBL" id="JASNQZ010000005">
    <property type="protein sequence ID" value="KAL0957373.1"/>
    <property type="molecule type" value="Genomic_DNA"/>
</dbReference>
<sequence length="140" mass="15572">MRWLISRGNCRPETQPQREEMAATSFIHSTAYHYGSMPLIPESDISVGISVDKTSNPVNASYGFECLLMGHNFSMSAVSSKQALKVCSLMLMSTLESRGPQSAPRLFRTSVLVIRLFNSDIICCSGYHVDRHSLIHFTLA</sequence>
<protein>
    <submittedName>
        <fullName evidence="1">Uncharacterized protein</fullName>
    </submittedName>
</protein>
<gene>
    <name evidence="1" type="ORF">HGRIS_001175</name>
</gene>
<evidence type="ECO:0000313" key="2">
    <source>
        <dbReference type="Proteomes" id="UP001556367"/>
    </source>
</evidence>
<reference evidence="2" key="1">
    <citation type="submission" date="2024-06" db="EMBL/GenBank/DDBJ databases">
        <title>Multi-omics analyses provide insights into the biosynthesis of the anticancer antibiotic pleurotin in Hohenbuehelia grisea.</title>
        <authorList>
            <person name="Weaver J.A."/>
            <person name="Alberti F."/>
        </authorList>
    </citation>
    <scope>NUCLEOTIDE SEQUENCE [LARGE SCALE GENOMIC DNA]</scope>
    <source>
        <strain evidence="2">T-177</strain>
    </source>
</reference>
<organism evidence="1 2">
    <name type="scientific">Hohenbuehelia grisea</name>
    <dbReference type="NCBI Taxonomy" id="104357"/>
    <lineage>
        <taxon>Eukaryota</taxon>
        <taxon>Fungi</taxon>
        <taxon>Dikarya</taxon>
        <taxon>Basidiomycota</taxon>
        <taxon>Agaricomycotina</taxon>
        <taxon>Agaricomycetes</taxon>
        <taxon>Agaricomycetidae</taxon>
        <taxon>Agaricales</taxon>
        <taxon>Pleurotineae</taxon>
        <taxon>Pleurotaceae</taxon>
        <taxon>Hohenbuehelia</taxon>
    </lineage>
</organism>
<comment type="caution">
    <text evidence="1">The sequence shown here is derived from an EMBL/GenBank/DDBJ whole genome shotgun (WGS) entry which is preliminary data.</text>
</comment>
<dbReference type="Proteomes" id="UP001556367">
    <property type="component" value="Unassembled WGS sequence"/>
</dbReference>